<dbReference type="InterPro" id="IPR006135">
    <property type="entry name" value="T3SS_substrate_exporter"/>
</dbReference>
<feature type="transmembrane region" description="Helical" evidence="13">
    <location>
        <begin position="29"/>
        <end position="49"/>
    </location>
</feature>
<dbReference type="PRINTS" id="PR00950">
    <property type="entry name" value="TYPE3IMSPROT"/>
</dbReference>
<keyword evidence="6 13" id="KW-0812">Transmembrane</keyword>
<keyword evidence="10 13" id="KW-0472">Membrane</keyword>
<dbReference type="GO" id="GO:0044780">
    <property type="term" value="P:bacterial-type flagellum assembly"/>
    <property type="evidence" value="ECO:0007669"/>
    <property type="project" value="InterPro"/>
</dbReference>
<evidence type="ECO:0000313" key="14">
    <source>
        <dbReference type="EMBL" id="QCI15924.1"/>
    </source>
</evidence>
<evidence type="ECO:0000256" key="13">
    <source>
        <dbReference type="RuleBase" id="RU364091"/>
    </source>
</evidence>
<evidence type="ECO:0000256" key="2">
    <source>
        <dbReference type="ARBA" id="ARBA00010690"/>
    </source>
</evidence>
<name>A0A4D6XKS8_9GAMM</name>
<evidence type="ECO:0000313" key="15">
    <source>
        <dbReference type="Proteomes" id="UP000298654"/>
    </source>
</evidence>
<evidence type="ECO:0000256" key="12">
    <source>
        <dbReference type="ARBA" id="ARBA00025078"/>
    </source>
</evidence>
<evidence type="ECO:0000256" key="11">
    <source>
        <dbReference type="ARBA" id="ARBA00023225"/>
    </source>
</evidence>
<reference evidence="14 15" key="1">
    <citation type="submission" date="2018-12" db="EMBL/GenBank/DDBJ databases">
        <authorList>
            <person name="Chong R.A."/>
        </authorList>
    </citation>
    <scope>NUCLEOTIDE SEQUENCE [LARGE SCALE GENOMIC DNA]</scope>
    <source>
        <strain evidence="14 15">Aar</strain>
    </source>
</reference>
<evidence type="ECO:0000256" key="10">
    <source>
        <dbReference type="ARBA" id="ARBA00023136"/>
    </source>
</evidence>
<keyword evidence="4 13" id="KW-0813">Transport</keyword>
<reference evidence="14 15" key="2">
    <citation type="submission" date="2019-05" db="EMBL/GenBank/DDBJ databases">
        <title>Genome evolution of the obligate endosymbiont Buchnera aphidicola.</title>
        <authorList>
            <person name="Moran N.A."/>
        </authorList>
    </citation>
    <scope>NUCLEOTIDE SEQUENCE [LARGE SCALE GENOMIC DNA]</scope>
    <source>
        <strain evidence="14 15">Aar</strain>
    </source>
</reference>
<dbReference type="InterPro" id="IPR006136">
    <property type="entry name" value="FlhB"/>
</dbReference>
<evidence type="ECO:0000256" key="1">
    <source>
        <dbReference type="ARBA" id="ARBA00004651"/>
    </source>
</evidence>
<feature type="transmembrane region" description="Helical" evidence="13">
    <location>
        <begin position="89"/>
        <end position="116"/>
    </location>
</feature>
<keyword evidence="14" id="KW-0966">Cell projection</keyword>
<dbReference type="InterPro" id="IPR029025">
    <property type="entry name" value="T3SS_substrate_exporter_C"/>
</dbReference>
<evidence type="ECO:0000256" key="6">
    <source>
        <dbReference type="ARBA" id="ARBA00022692"/>
    </source>
</evidence>
<evidence type="ECO:0000256" key="4">
    <source>
        <dbReference type="ARBA" id="ARBA00022448"/>
    </source>
</evidence>
<comment type="subcellular location">
    <subcellularLocation>
        <location evidence="1">Cell membrane</location>
        <topology evidence="1">Multi-pass membrane protein</topology>
    </subcellularLocation>
</comment>
<gene>
    <name evidence="13 14" type="primary">flhB</name>
    <name evidence="14" type="ORF">D9V59_01200</name>
</gene>
<dbReference type="NCBIfam" id="TIGR00328">
    <property type="entry name" value="flhB"/>
    <property type="match status" value="1"/>
</dbReference>
<proteinExistence type="inferred from homology"/>
<evidence type="ECO:0000256" key="7">
    <source>
        <dbReference type="ARBA" id="ARBA00022795"/>
    </source>
</evidence>
<dbReference type="OrthoDB" id="9807950at2"/>
<dbReference type="GO" id="GO:0005886">
    <property type="term" value="C:plasma membrane"/>
    <property type="evidence" value="ECO:0007669"/>
    <property type="project" value="UniProtKB-SubCell"/>
</dbReference>
<accession>A0A4D6XKS8</accession>
<organism evidence="14 15">
    <name type="scientific">Buchnera aphidicola</name>
    <name type="common">Artemisaphis artemisicola</name>
    <dbReference type="NCBI Taxonomy" id="1241836"/>
    <lineage>
        <taxon>Bacteria</taxon>
        <taxon>Pseudomonadati</taxon>
        <taxon>Pseudomonadota</taxon>
        <taxon>Gammaproteobacteria</taxon>
        <taxon>Enterobacterales</taxon>
        <taxon>Erwiniaceae</taxon>
        <taxon>Buchnera</taxon>
    </lineage>
</organism>
<evidence type="ECO:0000256" key="8">
    <source>
        <dbReference type="ARBA" id="ARBA00022927"/>
    </source>
</evidence>
<keyword evidence="7 13" id="KW-1005">Bacterial flagellum biogenesis</keyword>
<comment type="function">
    <text evidence="12 13">Required for formation of the rod structure in the basal body of the flagellar apparatus. Together with FliI and FliH, may constitute the export apparatus of flagellin.</text>
</comment>
<evidence type="ECO:0000256" key="3">
    <source>
        <dbReference type="ARBA" id="ARBA00021622"/>
    </source>
</evidence>
<feature type="transmembrane region" description="Helical" evidence="13">
    <location>
        <begin position="185"/>
        <end position="211"/>
    </location>
</feature>
<dbReference type="Gene3D" id="3.40.1690.10">
    <property type="entry name" value="secretion proteins EscU"/>
    <property type="match status" value="1"/>
</dbReference>
<dbReference type="PANTHER" id="PTHR30531:SF12">
    <property type="entry name" value="FLAGELLAR BIOSYNTHETIC PROTEIN FLHB"/>
    <property type="match status" value="1"/>
</dbReference>
<keyword evidence="14" id="KW-0282">Flagellum</keyword>
<evidence type="ECO:0000256" key="5">
    <source>
        <dbReference type="ARBA" id="ARBA00022475"/>
    </source>
</evidence>
<feature type="transmembrane region" description="Helical" evidence="13">
    <location>
        <begin position="137"/>
        <end position="165"/>
    </location>
</feature>
<dbReference type="Pfam" id="PF01312">
    <property type="entry name" value="Bac_export_2"/>
    <property type="match status" value="1"/>
</dbReference>
<dbReference type="GO" id="GO:0009306">
    <property type="term" value="P:protein secretion"/>
    <property type="evidence" value="ECO:0007669"/>
    <property type="project" value="InterPro"/>
</dbReference>
<dbReference type="Gene3D" id="6.10.250.2080">
    <property type="match status" value="1"/>
</dbReference>
<comment type="similarity">
    <text evidence="2 13">Belongs to the type III secretion exporter family.</text>
</comment>
<dbReference type="PANTHER" id="PTHR30531">
    <property type="entry name" value="FLAGELLAR BIOSYNTHETIC PROTEIN FLHB"/>
    <property type="match status" value="1"/>
</dbReference>
<dbReference type="FunFam" id="3.40.1690.10:FF:000001">
    <property type="entry name" value="Flagellar biosynthetic protein FlhB"/>
    <property type="match status" value="1"/>
</dbReference>
<dbReference type="SUPFAM" id="SSF160544">
    <property type="entry name" value="EscU C-terminal domain-like"/>
    <property type="match status" value="1"/>
</dbReference>
<keyword evidence="11 13" id="KW-1006">Bacterial flagellum protein export</keyword>
<keyword evidence="8 13" id="KW-0653">Protein transport</keyword>
<evidence type="ECO:0000256" key="9">
    <source>
        <dbReference type="ARBA" id="ARBA00022989"/>
    </source>
</evidence>
<dbReference type="AlphaFoldDB" id="A0A4D6XKS8"/>
<sequence length="383" mass="45033">MNHNTNEEKTENPTEHRIKKFRKKGKTRYSRELSSFLILLIGFTILWWYKEIIIIDFKKMMFNCFYFNRNDILDPKNIFFKISISLKKIIVLFFPFFISLLIAIVIPSIIFSGIKFNFRSLEFNFKKLNLFYGLKKIFSFHIIIEFIKIIIKLSIVSSILFFYLWSSFSEILVLNAKSYNSSLFHGFNIVVSSCILVILGLLPVILFDVIWQQFNYYKKLKMTHQEIKDELREKEGNPTIKMRIRQVMKSFVRRRMISDVPKADVIITNPIHYAVALQYDEKKMHAPKVIAKGIGEMAIKIQNIALKNNISIISAPSLSRSLYRYTEIGQYIPGPLYKAVAEVLAWVWKVRKWKKEGGIFPEKPQNITVPSELNFTGDYKNND</sequence>
<keyword evidence="5 13" id="KW-1003">Cell membrane</keyword>
<dbReference type="EMBL" id="CP034900">
    <property type="protein sequence ID" value="QCI15924.1"/>
    <property type="molecule type" value="Genomic_DNA"/>
</dbReference>
<dbReference type="RefSeq" id="WP_158364316.1">
    <property type="nucleotide sequence ID" value="NZ_CP034900.1"/>
</dbReference>
<dbReference type="Proteomes" id="UP000298654">
    <property type="component" value="Chromosome"/>
</dbReference>
<protein>
    <recommendedName>
        <fullName evidence="3 13">Flagellar biosynthetic protein FlhB</fullName>
    </recommendedName>
</protein>
<keyword evidence="9 13" id="KW-1133">Transmembrane helix</keyword>
<keyword evidence="14" id="KW-0969">Cilium</keyword>